<evidence type="ECO:0000256" key="1">
    <source>
        <dbReference type="ARBA" id="ARBA00005361"/>
    </source>
</evidence>
<dbReference type="CDD" id="cd21451">
    <property type="entry name" value="DLC-like_TCTEX1D"/>
    <property type="match status" value="1"/>
</dbReference>
<dbReference type="InterPro" id="IPR038586">
    <property type="entry name" value="Tctex-1-like_sf"/>
</dbReference>
<proteinExistence type="inferred from homology"/>
<evidence type="ECO:0008006" key="5">
    <source>
        <dbReference type="Google" id="ProtNLM"/>
    </source>
</evidence>
<keyword evidence="4" id="KW-1185">Reference proteome</keyword>
<dbReference type="Gene3D" id="3.30.1140.40">
    <property type="entry name" value="Tctex-1"/>
    <property type="match status" value="1"/>
</dbReference>
<reference evidence="3" key="1">
    <citation type="submission" date="2023-08" db="EMBL/GenBank/DDBJ databases">
        <authorList>
            <person name="Alioto T."/>
            <person name="Alioto T."/>
            <person name="Gomez Garrido J."/>
        </authorList>
    </citation>
    <scope>NUCLEOTIDE SEQUENCE</scope>
</reference>
<dbReference type="InterPro" id="IPR005334">
    <property type="entry name" value="Tctex-1-like"/>
</dbReference>
<dbReference type="Pfam" id="PF03645">
    <property type="entry name" value="Tctex-1"/>
    <property type="match status" value="1"/>
</dbReference>
<evidence type="ECO:0000256" key="2">
    <source>
        <dbReference type="SAM" id="MobiDB-lite"/>
    </source>
</evidence>
<sequence length="222" mass="25354">MENAKHSNSVRKETIDGFIVVEPTSPDFVCCERKVRICPSVKSDVTDGTTDGSNATNQKRRPSVFPNAHRRRSSFQFKQLALSSFHRLSMATSSDIECLPKVRQQNTYRIDPHPDSKFVESKVKNAVYEYLCEELTNVEYNDKDWKLKTRDIGDQLRNQIKSLGFLRYKIIVEILINPKGANNDLIFGSRCLSDPDRDRSIAVVFSNDSLSAVVCVYAIYYD</sequence>
<gene>
    <name evidence="3" type="ORF">OCTVUL_1B030642</name>
</gene>
<comment type="similarity">
    <text evidence="1">Belongs to the dynein light chain Tctex-type family.</text>
</comment>
<dbReference type="Proteomes" id="UP001162480">
    <property type="component" value="Chromosome 2"/>
</dbReference>
<dbReference type="PANTHER" id="PTHR21255:SF27">
    <property type="entry name" value="DYNEIN LIGHT CHAIN TCTEX-TYPE PROTEIN 2"/>
    <property type="match status" value="1"/>
</dbReference>
<accession>A0AA36AIQ3</accession>
<protein>
    <recommendedName>
        <fullName evidence="5">Tctex1 domain-containing protein 2-like</fullName>
    </recommendedName>
</protein>
<evidence type="ECO:0000313" key="3">
    <source>
        <dbReference type="EMBL" id="CAI9716838.1"/>
    </source>
</evidence>
<organism evidence="3 4">
    <name type="scientific">Octopus vulgaris</name>
    <name type="common">Common octopus</name>
    <dbReference type="NCBI Taxonomy" id="6645"/>
    <lineage>
        <taxon>Eukaryota</taxon>
        <taxon>Metazoa</taxon>
        <taxon>Spiralia</taxon>
        <taxon>Lophotrochozoa</taxon>
        <taxon>Mollusca</taxon>
        <taxon>Cephalopoda</taxon>
        <taxon>Coleoidea</taxon>
        <taxon>Octopodiformes</taxon>
        <taxon>Octopoda</taxon>
        <taxon>Incirrata</taxon>
        <taxon>Octopodidae</taxon>
        <taxon>Octopus</taxon>
    </lineage>
</organism>
<dbReference type="GO" id="GO:0005868">
    <property type="term" value="C:cytoplasmic dynein complex"/>
    <property type="evidence" value="ECO:0007669"/>
    <property type="project" value="TreeGrafter"/>
</dbReference>
<dbReference type="GO" id="GO:0005737">
    <property type="term" value="C:cytoplasm"/>
    <property type="evidence" value="ECO:0007669"/>
    <property type="project" value="TreeGrafter"/>
</dbReference>
<dbReference type="GO" id="GO:0045505">
    <property type="term" value="F:dynein intermediate chain binding"/>
    <property type="evidence" value="ECO:0007669"/>
    <property type="project" value="TreeGrafter"/>
</dbReference>
<feature type="compositionally biased region" description="Polar residues" evidence="2">
    <location>
        <begin position="46"/>
        <end position="57"/>
    </location>
</feature>
<dbReference type="EMBL" id="OX597815">
    <property type="protein sequence ID" value="CAI9716838.1"/>
    <property type="molecule type" value="Genomic_DNA"/>
</dbReference>
<feature type="compositionally biased region" description="Basic residues" evidence="2">
    <location>
        <begin position="58"/>
        <end position="68"/>
    </location>
</feature>
<feature type="region of interest" description="Disordered" evidence="2">
    <location>
        <begin position="42"/>
        <end position="68"/>
    </location>
</feature>
<dbReference type="AlphaFoldDB" id="A0AA36AIQ3"/>
<evidence type="ECO:0000313" key="4">
    <source>
        <dbReference type="Proteomes" id="UP001162480"/>
    </source>
</evidence>
<dbReference type="GO" id="GO:0007018">
    <property type="term" value="P:microtubule-based movement"/>
    <property type="evidence" value="ECO:0007669"/>
    <property type="project" value="TreeGrafter"/>
</dbReference>
<name>A0AA36AIQ3_OCTVU</name>
<dbReference type="PANTHER" id="PTHR21255">
    <property type="entry name" value="T-COMPLEX-ASSOCIATED-TESTIS-EXPRESSED 1/ DYNEIN LIGHT CHAIN"/>
    <property type="match status" value="1"/>
</dbReference>